<sequence>MPRRIPALLSAATILLAAGCAVSEGGENSLVFVSYGQGAYQAGQRSAVLNPYTEKTGTTVTIDGPSSMAKLKAMVEAGKVAWDVVDTEASSAAQACGTLVEPVDMGPLASAFPDGTLTPCGVPDAFFGLTLMYNANVYGDHPPATLADFFDRGRFPGRRIVYGNDPSVGTLEAALLADGVPKDRLYPLDVRRALSVYDRIRPELTISDTYGDQQQRMAGAQADLALIVSARAYSLLKAGATNWKVVPGVPIPVTWDVLVVPKGSRRSEQAKDLIRFASEPAQSAAFAERAGVGPANSAAKPRYPEIGRALDIWGDDKEDLRVLSDVKWWAANRVRVVKTWSDWKTG</sequence>
<proteinExistence type="predicted"/>
<evidence type="ECO:0000256" key="5">
    <source>
        <dbReference type="SAM" id="SignalP"/>
    </source>
</evidence>
<keyword evidence="2" id="KW-0813">Transport</keyword>
<dbReference type="PROSITE" id="PS51257">
    <property type="entry name" value="PROKAR_LIPOPROTEIN"/>
    <property type="match status" value="1"/>
</dbReference>
<evidence type="ECO:0000313" key="6">
    <source>
        <dbReference type="EMBL" id="GAA1957162.1"/>
    </source>
</evidence>
<feature type="chain" id="PRO_5047198451" evidence="5">
    <location>
        <begin position="24"/>
        <end position="346"/>
    </location>
</feature>
<reference evidence="6 7" key="1">
    <citation type="journal article" date="2019" name="Int. J. Syst. Evol. Microbiol.">
        <title>The Global Catalogue of Microorganisms (GCM) 10K type strain sequencing project: providing services to taxonomists for standard genome sequencing and annotation.</title>
        <authorList>
            <consortium name="The Broad Institute Genomics Platform"/>
            <consortium name="The Broad Institute Genome Sequencing Center for Infectious Disease"/>
            <person name="Wu L."/>
            <person name="Ma J."/>
        </authorList>
    </citation>
    <scope>NUCLEOTIDE SEQUENCE [LARGE SCALE GENOMIC DNA]</scope>
    <source>
        <strain evidence="6 7">JCM 14545</strain>
    </source>
</reference>
<evidence type="ECO:0000256" key="1">
    <source>
        <dbReference type="ARBA" id="ARBA00004418"/>
    </source>
</evidence>
<dbReference type="PANTHER" id="PTHR30006">
    <property type="entry name" value="THIAMINE-BINDING PERIPLASMIC PROTEIN-RELATED"/>
    <property type="match status" value="1"/>
</dbReference>
<accession>A0ABN2QSI6</accession>
<name>A0ABN2QSI6_9PSEU</name>
<keyword evidence="4" id="KW-0574">Periplasm</keyword>
<evidence type="ECO:0000256" key="4">
    <source>
        <dbReference type="ARBA" id="ARBA00022764"/>
    </source>
</evidence>
<keyword evidence="3 5" id="KW-0732">Signal</keyword>
<feature type="signal peptide" evidence="5">
    <location>
        <begin position="1"/>
        <end position="23"/>
    </location>
</feature>
<dbReference type="RefSeq" id="WP_344417834.1">
    <property type="nucleotide sequence ID" value="NZ_BAAANN010000010.1"/>
</dbReference>
<dbReference type="Proteomes" id="UP001501116">
    <property type="component" value="Unassembled WGS sequence"/>
</dbReference>
<comment type="caution">
    <text evidence="6">The sequence shown here is derived from an EMBL/GenBank/DDBJ whole genome shotgun (WGS) entry which is preliminary data.</text>
</comment>
<gene>
    <name evidence="6" type="ORF">GCM10009754_29040</name>
</gene>
<dbReference type="Pfam" id="PF13416">
    <property type="entry name" value="SBP_bac_8"/>
    <property type="match status" value="1"/>
</dbReference>
<dbReference type="EMBL" id="BAAANN010000010">
    <property type="protein sequence ID" value="GAA1957162.1"/>
    <property type="molecule type" value="Genomic_DNA"/>
</dbReference>
<keyword evidence="7" id="KW-1185">Reference proteome</keyword>
<dbReference type="PANTHER" id="PTHR30006:SF3">
    <property type="entry name" value="THIAMINE-BINDING PERIPLASMIC PROTEIN"/>
    <property type="match status" value="1"/>
</dbReference>
<protein>
    <submittedName>
        <fullName evidence="6">ABC transporter substrate-binding protein</fullName>
    </submittedName>
</protein>
<organism evidence="6 7">
    <name type="scientific">Amycolatopsis minnesotensis</name>
    <dbReference type="NCBI Taxonomy" id="337894"/>
    <lineage>
        <taxon>Bacteria</taxon>
        <taxon>Bacillati</taxon>
        <taxon>Actinomycetota</taxon>
        <taxon>Actinomycetes</taxon>
        <taxon>Pseudonocardiales</taxon>
        <taxon>Pseudonocardiaceae</taxon>
        <taxon>Amycolatopsis</taxon>
    </lineage>
</organism>
<dbReference type="Gene3D" id="3.40.190.10">
    <property type="entry name" value="Periplasmic binding protein-like II"/>
    <property type="match status" value="2"/>
</dbReference>
<dbReference type="InterPro" id="IPR006059">
    <property type="entry name" value="SBP"/>
</dbReference>
<evidence type="ECO:0000313" key="7">
    <source>
        <dbReference type="Proteomes" id="UP001501116"/>
    </source>
</evidence>
<dbReference type="SUPFAM" id="SSF53850">
    <property type="entry name" value="Periplasmic binding protein-like II"/>
    <property type="match status" value="1"/>
</dbReference>
<comment type="subcellular location">
    <subcellularLocation>
        <location evidence="1">Periplasm</location>
    </subcellularLocation>
</comment>
<evidence type="ECO:0000256" key="2">
    <source>
        <dbReference type="ARBA" id="ARBA00022448"/>
    </source>
</evidence>
<evidence type="ECO:0000256" key="3">
    <source>
        <dbReference type="ARBA" id="ARBA00022729"/>
    </source>
</evidence>